<accession>A0ABD3RE85</accession>
<evidence type="ECO:0000313" key="2">
    <source>
        <dbReference type="EMBL" id="KAL3809826.1"/>
    </source>
</evidence>
<name>A0ABD3RE85_9STRA</name>
<evidence type="ECO:0000256" key="1">
    <source>
        <dbReference type="SAM" id="SignalP"/>
    </source>
</evidence>
<evidence type="ECO:0008006" key="4">
    <source>
        <dbReference type="Google" id="ProtNLM"/>
    </source>
</evidence>
<dbReference type="PANTHER" id="PTHR33639:SF2">
    <property type="entry name" value="DUF393 DOMAIN-CONTAINING PROTEIN"/>
    <property type="match status" value="1"/>
</dbReference>
<dbReference type="EMBL" id="JALLPB020000372">
    <property type="protein sequence ID" value="KAL3809826.1"/>
    <property type="molecule type" value="Genomic_DNA"/>
</dbReference>
<keyword evidence="1" id="KW-0732">Signal</keyword>
<protein>
    <recommendedName>
        <fullName evidence="4">Thiol-disulfide oxidoreductase DCC</fullName>
    </recommendedName>
</protein>
<proteinExistence type="predicted"/>
<sequence>MMFPSKLFLSMMQLSIIASRLGACRAFAPHGRTGVGCTAAASSTTTPFSTPVVALSPPSVVLDRVFDVDRRPIILFDGVCNMCNNAVNTAIDWDPSGKLRFAALQSNVGRALLQYHGRSADDISSIVLVTPEGAYIKSDAILGIAESLNPLPMLPMRPFARLAVIVVPQFLRDLIYDGVADNRYRIMGKRDECRFDADGEFADRFVDDSLAIS</sequence>
<organism evidence="2 3">
    <name type="scientific">Cyclostephanos tholiformis</name>
    <dbReference type="NCBI Taxonomy" id="382380"/>
    <lineage>
        <taxon>Eukaryota</taxon>
        <taxon>Sar</taxon>
        <taxon>Stramenopiles</taxon>
        <taxon>Ochrophyta</taxon>
        <taxon>Bacillariophyta</taxon>
        <taxon>Coscinodiscophyceae</taxon>
        <taxon>Thalassiosirophycidae</taxon>
        <taxon>Stephanodiscales</taxon>
        <taxon>Stephanodiscaceae</taxon>
        <taxon>Cyclostephanos</taxon>
    </lineage>
</organism>
<feature type="chain" id="PRO_5044836219" description="Thiol-disulfide oxidoreductase DCC" evidence="1">
    <location>
        <begin position="27"/>
        <end position="213"/>
    </location>
</feature>
<dbReference type="PANTHER" id="PTHR33639">
    <property type="entry name" value="THIOL-DISULFIDE OXIDOREDUCTASE DCC"/>
    <property type="match status" value="1"/>
</dbReference>
<evidence type="ECO:0000313" key="3">
    <source>
        <dbReference type="Proteomes" id="UP001530377"/>
    </source>
</evidence>
<dbReference type="Proteomes" id="UP001530377">
    <property type="component" value="Unassembled WGS sequence"/>
</dbReference>
<reference evidence="2 3" key="1">
    <citation type="submission" date="2024-10" db="EMBL/GenBank/DDBJ databases">
        <title>Updated reference genomes for cyclostephanoid diatoms.</title>
        <authorList>
            <person name="Roberts W.R."/>
            <person name="Alverson A.J."/>
        </authorList>
    </citation>
    <scope>NUCLEOTIDE SEQUENCE [LARGE SCALE GENOMIC DNA]</scope>
    <source>
        <strain evidence="2 3">AJA228-03</strain>
    </source>
</reference>
<dbReference type="AlphaFoldDB" id="A0ABD3RE85"/>
<dbReference type="InterPro" id="IPR007263">
    <property type="entry name" value="DCC1-like"/>
</dbReference>
<comment type="caution">
    <text evidence="2">The sequence shown here is derived from an EMBL/GenBank/DDBJ whole genome shotgun (WGS) entry which is preliminary data.</text>
</comment>
<feature type="signal peptide" evidence="1">
    <location>
        <begin position="1"/>
        <end position="26"/>
    </location>
</feature>
<dbReference type="InterPro" id="IPR052927">
    <property type="entry name" value="DCC_oxidoreductase"/>
</dbReference>
<dbReference type="Pfam" id="PF04134">
    <property type="entry name" value="DCC1-like"/>
    <property type="match status" value="1"/>
</dbReference>
<gene>
    <name evidence="2" type="ORF">ACHAXA_002396</name>
</gene>
<keyword evidence="3" id="KW-1185">Reference proteome</keyword>